<evidence type="ECO:0000256" key="3">
    <source>
        <dbReference type="ARBA" id="ARBA00022552"/>
    </source>
</evidence>
<keyword evidence="7" id="KW-1185">Reference proteome</keyword>
<dbReference type="Pfam" id="PF05997">
    <property type="entry name" value="Nop52"/>
    <property type="match status" value="1"/>
</dbReference>
<evidence type="ECO:0008006" key="8">
    <source>
        <dbReference type="Google" id="ProtNLM"/>
    </source>
</evidence>
<dbReference type="Proteomes" id="UP001157938">
    <property type="component" value="Unassembled WGS sequence"/>
</dbReference>
<evidence type="ECO:0000256" key="5">
    <source>
        <dbReference type="SAM" id="MobiDB-lite"/>
    </source>
</evidence>
<feature type="compositionally biased region" description="Basic and acidic residues" evidence="5">
    <location>
        <begin position="497"/>
        <end position="508"/>
    </location>
</feature>
<feature type="compositionally biased region" description="Basic residues" evidence="5">
    <location>
        <begin position="475"/>
        <end position="489"/>
    </location>
</feature>
<accession>A0ABN8BS95</accession>
<feature type="compositionally biased region" description="Basic and acidic residues" evidence="5">
    <location>
        <begin position="403"/>
        <end position="436"/>
    </location>
</feature>
<gene>
    <name evidence="6" type="ORF">PFR001_LOCUS415</name>
</gene>
<keyword evidence="3" id="KW-0698">rRNA processing</keyword>
<dbReference type="EMBL" id="CAKLBC010000076">
    <property type="protein sequence ID" value="CAH0484672.1"/>
    <property type="molecule type" value="Genomic_DNA"/>
</dbReference>
<evidence type="ECO:0000256" key="1">
    <source>
        <dbReference type="ARBA" id="ARBA00004123"/>
    </source>
</evidence>
<comment type="caution">
    <text evidence="6">The sequence shown here is derived from an EMBL/GenBank/DDBJ whole genome shotgun (WGS) entry which is preliminary data.</text>
</comment>
<feature type="region of interest" description="Disordered" evidence="5">
    <location>
        <begin position="403"/>
        <end position="444"/>
    </location>
</feature>
<comment type="similarity">
    <text evidence="2">Belongs to the RRP1 family.</text>
</comment>
<dbReference type="PANTHER" id="PTHR13026:SF0">
    <property type="entry name" value="RIBOSOMAL RNA PROCESSING 1B"/>
    <property type="match status" value="1"/>
</dbReference>
<dbReference type="InterPro" id="IPR010301">
    <property type="entry name" value="RRP1"/>
</dbReference>
<evidence type="ECO:0000313" key="6">
    <source>
        <dbReference type="EMBL" id="CAH0484672.1"/>
    </source>
</evidence>
<keyword evidence="4" id="KW-0539">Nucleus</keyword>
<evidence type="ECO:0000256" key="2">
    <source>
        <dbReference type="ARBA" id="ARBA00006374"/>
    </source>
</evidence>
<reference evidence="6 7" key="1">
    <citation type="submission" date="2021-11" db="EMBL/GenBank/DDBJ databases">
        <authorList>
            <person name="Islam A."/>
            <person name="Islam S."/>
            <person name="Flora M.S."/>
            <person name="Rahman M."/>
            <person name="Ziaur R.M."/>
            <person name="Epstein J.H."/>
            <person name="Hassan M."/>
            <person name="Klassen M."/>
            <person name="Woodard K."/>
            <person name="Webb A."/>
            <person name="Webby R.J."/>
            <person name="El Zowalaty M.E."/>
        </authorList>
    </citation>
    <scope>NUCLEOTIDE SEQUENCE [LARGE SCALE GENOMIC DNA]</scope>
    <source>
        <strain evidence="6">Pf1</strain>
    </source>
</reference>
<name>A0ABN8BS95_9STRA</name>
<comment type="subcellular location">
    <subcellularLocation>
        <location evidence="1">Nucleus</location>
    </subcellularLocation>
</comment>
<evidence type="ECO:0000256" key="4">
    <source>
        <dbReference type="ARBA" id="ARBA00023242"/>
    </source>
</evidence>
<feature type="region of interest" description="Disordered" evidence="5">
    <location>
        <begin position="203"/>
        <end position="224"/>
    </location>
</feature>
<evidence type="ECO:0000313" key="7">
    <source>
        <dbReference type="Proteomes" id="UP001157938"/>
    </source>
</evidence>
<organism evidence="6 7">
    <name type="scientific">Peronospora farinosa</name>
    <dbReference type="NCBI Taxonomy" id="134698"/>
    <lineage>
        <taxon>Eukaryota</taxon>
        <taxon>Sar</taxon>
        <taxon>Stramenopiles</taxon>
        <taxon>Oomycota</taxon>
        <taxon>Peronosporomycetes</taxon>
        <taxon>Peronosporales</taxon>
        <taxon>Peronosporaceae</taxon>
        <taxon>Peronospora</taxon>
    </lineage>
</organism>
<sequence>MENAASRFGQHLAHTVYLTKKKEWTNLEWDKLWKALFYCMWMSDKRPVQEELSSNLAALVHHIPSTESALAFVRSFFRTMQREWHGLDGLRLDKFYSLVRKFVREAVALLRVQDWNETLVQELADILSTEVVSQLPNGPRMHLADLYLTEIYNAAGKDIVSEAFVTLLEPFFTLLNSEYDKTVFKRVRELVFDEILSKYKFGPQTKTGEEEEKEETDMEEDEEEEHKVFEKVELALVQHRIFAIASADATIERNRSALYTLYKKFFAITRVDSFQAAQKEADKPKKKTVKIEKKHKEENSAAIETIKKFAKNEKACAKNVQLKKRRIQTEAKVDAEAEIKKIEFVKEEKEEAASPKKKATKQKIAMETKVEKIEMMKLPAEIKKGKKKQKMVKLEVKEMETKLVEKESSTSVKDKKSAKEQTKLKKENFETKKEPDVTVTTSGKKFKRCGSCGGYGKNLVPNDKNLCGHCEHIRKAGKKKAASASKKRKAESQAQATREEKENAESNKKVTFGKSKALPHTVSIKRLKASAKRIAVSRNMDNFKGVLKMTTQLPVPLKKLKTKKMSKGRKAAVELF</sequence>
<feature type="region of interest" description="Disordered" evidence="5">
    <location>
        <begin position="474"/>
        <end position="514"/>
    </location>
</feature>
<dbReference type="PANTHER" id="PTHR13026">
    <property type="entry name" value="NNP-1 PROTEIN NOVEL NUCLEAR PROTEIN 1 NOP52"/>
    <property type="match status" value="1"/>
</dbReference>
<proteinExistence type="inferred from homology"/>
<protein>
    <recommendedName>
        <fullName evidence="8">Ribosomal RNA processing protein 1</fullName>
    </recommendedName>
</protein>
<feature type="compositionally biased region" description="Acidic residues" evidence="5">
    <location>
        <begin position="209"/>
        <end position="224"/>
    </location>
</feature>